<keyword evidence="15" id="KW-1185">Reference proteome</keyword>
<dbReference type="Proteomes" id="UP000053424">
    <property type="component" value="Unassembled WGS sequence"/>
</dbReference>
<dbReference type="Pfam" id="PF19269">
    <property type="entry name" value="Anticodon_2"/>
    <property type="match status" value="1"/>
</dbReference>
<dbReference type="PRINTS" id="PR00987">
    <property type="entry name" value="TRNASYNTHGLU"/>
</dbReference>
<dbReference type="EMBL" id="KN831772">
    <property type="protein sequence ID" value="KIM45187.1"/>
    <property type="molecule type" value="Genomic_DNA"/>
</dbReference>
<dbReference type="Pfam" id="PF00749">
    <property type="entry name" value="tRNA-synt_1c"/>
    <property type="match status" value="1"/>
</dbReference>
<evidence type="ECO:0000256" key="2">
    <source>
        <dbReference type="ARBA" id="ARBA00007894"/>
    </source>
</evidence>
<dbReference type="HOGENOM" id="CLU_015768_6_3_1"/>
<evidence type="ECO:0000256" key="7">
    <source>
        <dbReference type="ARBA" id="ARBA00022917"/>
    </source>
</evidence>
<keyword evidence="7 11" id="KW-0648">Protein biosynthesis</keyword>
<dbReference type="PANTHER" id="PTHR43311">
    <property type="entry name" value="GLUTAMATE--TRNA LIGASE"/>
    <property type="match status" value="1"/>
</dbReference>
<dbReference type="InterPro" id="IPR014729">
    <property type="entry name" value="Rossmann-like_a/b/a_fold"/>
</dbReference>
<dbReference type="SUPFAM" id="SSF52374">
    <property type="entry name" value="Nucleotidylyl transferase"/>
    <property type="match status" value="1"/>
</dbReference>
<dbReference type="InterPro" id="IPR004527">
    <property type="entry name" value="Glu-tRNA-ligase_bac/mito"/>
</dbReference>
<dbReference type="FunFam" id="3.40.50.620:FF:000045">
    <property type="entry name" value="Glutamate--tRNA ligase, mitochondrial"/>
    <property type="match status" value="1"/>
</dbReference>
<reference evidence="14 15" key="1">
    <citation type="submission" date="2014-04" db="EMBL/GenBank/DDBJ databases">
        <authorList>
            <consortium name="DOE Joint Genome Institute"/>
            <person name="Kuo A."/>
            <person name="Gay G."/>
            <person name="Dore J."/>
            <person name="Kohler A."/>
            <person name="Nagy L.G."/>
            <person name="Floudas D."/>
            <person name="Copeland A."/>
            <person name="Barry K.W."/>
            <person name="Cichocki N."/>
            <person name="Veneault-Fourrey C."/>
            <person name="LaButti K."/>
            <person name="Lindquist E.A."/>
            <person name="Lipzen A."/>
            <person name="Lundell T."/>
            <person name="Morin E."/>
            <person name="Murat C."/>
            <person name="Sun H."/>
            <person name="Tunlid A."/>
            <person name="Henrissat B."/>
            <person name="Grigoriev I.V."/>
            <person name="Hibbett D.S."/>
            <person name="Martin F."/>
            <person name="Nordberg H.P."/>
            <person name="Cantor M.N."/>
            <person name="Hua S.X."/>
        </authorList>
    </citation>
    <scope>NUCLEOTIDE SEQUENCE [LARGE SCALE GENOMIC DNA]</scope>
    <source>
        <strain evidence="15">h7</strain>
    </source>
</reference>
<evidence type="ECO:0000313" key="15">
    <source>
        <dbReference type="Proteomes" id="UP000053424"/>
    </source>
</evidence>
<gene>
    <name evidence="14" type="ORF">M413DRAFT_333778</name>
</gene>
<dbReference type="InterPro" id="IPR020058">
    <property type="entry name" value="Glu/Gln-tRNA-synth_Ib_cat-dom"/>
</dbReference>
<dbReference type="PANTHER" id="PTHR43311:SF2">
    <property type="entry name" value="GLUTAMATE--TRNA LIGASE, MITOCHONDRIAL-RELATED"/>
    <property type="match status" value="1"/>
</dbReference>
<keyword evidence="6 11" id="KW-0067">ATP-binding</keyword>
<dbReference type="PROSITE" id="PS00178">
    <property type="entry name" value="AA_TRNA_LIGASE_I"/>
    <property type="match status" value="1"/>
</dbReference>
<comment type="similarity">
    <text evidence="2">Belongs to the class-I aminoacyl-tRNA synthetase family. Glutamate--tRNA ligase type 1 subfamily.</text>
</comment>
<dbReference type="STRING" id="686832.A0A0C2YW38"/>
<dbReference type="OrthoDB" id="428822at2759"/>
<dbReference type="Gene3D" id="3.40.50.620">
    <property type="entry name" value="HUPs"/>
    <property type="match status" value="1"/>
</dbReference>
<evidence type="ECO:0000313" key="14">
    <source>
        <dbReference type="EMBL" id="KIM45187.1"/>
    </source>
</evidence>
<accession>A0A0C2YW38</accession>
<sequence length="521" mass="58337">MVLLRFAPSPTGPLHLGGLRMALYNHLFARKHGGKWILRIEDTDMTRYVPGSVDGIRKSLEWAGLNYDFGPGKEGEHGPYFQSERLDLYKSYAGKLIESGHAYRCFCTPDSLAETKEKLARAGSSASYDRKCLHMTEEEVARKMKAGSKHTVRFNTTVVPSRPPVQDLIFGQLKDAHASLATDPILLKSDLFPTYHLASVVDDHEMGITHVLRGEEWLPSLPLHLDLYASLKIPTPTYGHMPILLNPDGSKMSKRHGDVQVADFIKRGWEPEAVLNWVLLSGLGVHHNVPAPEDASQTRSASHVPDSTKIMGLEAMINEFDISAVTHRNTILEGSKLEYINKHHLMARAAHPGGLQSLAEKVHVEVKESFPHSQYTTIDMIKKAILILEGRLTNIYDIPKHAPFLFQDPDLASEQAQSMRSRITSEDYDRVVRGVRARLESVTEPWEDLDILGLLHKEREALGLSNKVFMKALRCAITGMKVCHDLTSILATDHFNLVKDGPALADILDVLGRERVLERLR</sequence>
<evidence type="ECO:0000259" key="13">
    <source>
        <dbReference type="Pfam" id="PF19269"/>
    </source>
</evidence>
<dbReference type="CDD" id="cd00808">
    <property type="entry name" value="GluRS_core"/>
    <property type="match status" value="1"/>
</dbReference>
<dbReference type="NCBIfam" id="TIGR00464">
    <property type="entry name" value="gltX_bact"/>
    <property type="match status" value="1"/>
</dbReference>
<evidence type="ECO:0000256" key="10">
    <source>
        <dbReference type="ARBA" id="ARBA00072917"/>
    </source>
</evidence>
<evidence type="ECO:0000256" key="3">
    <source>
        <dbReference type="ARBA" id="ARBA00012835"/>
    </source>
</evidence>
<name>A0A0C2YW38_HEBCY</name>
<keyword evidence="8 11" id="KW-0030">Aminoacyl-tRNA synthetase</keyword>
<comment type="subcellular location">
    <subcellularLocation>
        <location evidence="1">Mitochondrion</location>
    </subcellularLocation>
</comment>
<organism evidence="14 15">
    <name type="scientific">Hebeloma cylindrosporum</name>
    <dbReference type="NCBI Taxonomy" id="76867"/>
    <lineage>
        <taxon>Eukaryota</taxon>
        <taxon>Fungi</taxon>
        <taxon>Dikarya</taxon>
        <taxon>Basidiomycota</taxon>
        <taxon>Agaricomycotina</taxon>
        <taxon>Agaricomycetes</taxon>
        <taxon>Agaricomycetidae</taxon>
        <taxon>Agaricales</taxon>
        <taxon>Agaricineae</taxon>
        <taxon>Hymenogastraceae</taxon>
        <taxon>Hebeloma</taxon>
    </lineage>
</organism>
<dbReference type="InterPro" id="IPR020751">
    <property type="entry name" value="aa-tRNA-synth_I_codon-bd_sub2"/>
</dbReference>
<dbReference type="InterPro" id="IPR049940">
    <property type="entry name" value="GluQ/Sye"/>
</dbReference>
<evidence type="ECO:0000256" key="5">
    <source>
        <dbReference type="ARBA" id="ARBA00022741"/>
    </source>
</evidence>
<feature type="domain" description="Glutamyl/glutaminyl-tRNA synthetase class Ib catalytic" evidence="12">
    <location>
        <begin position="2"/>
        <end position="287"/>
    </location>
</feature>
<keyword evidence="4 11" id="KW-0436">Ligase</keyword>
<dbReference type="HAMAP" id="MF_00022">
    <property type="entry name" value="Glu_tRNA_synth_type1"/>
    <property type="match status" value="1"/>
</dbReference>
<proteinExistence type="inferred from homology"/>
<dbReference type="InterPro" id="IPR001412">
    <property type="entry name" value="aa-tRNA-synth_I_CS"/>
</dbReference>
<evidence type="ECO:0000256" key="1">
    <source>
        <dbReference type="ARBA" id="ARBA00004173"/>
    </source>
</evidence>
<dbReference type="InterPro" id="IPR045462">
    <property type="entry name" value="aa-tRNA-synth_I_cd-bd"/>
</dbReference>
<dbReference type="InterPro" id="IPR008925">
    <property type="entry name" value="aa_tRNA-synth_I_cd-bd_sf"/>
</dbReference>
<dbReference type="SUPFAM" id="SSF48163">
    <property type="entry name" value="An anticodon-binding domain of class I aminoacyl-tRNA synthetases"/>
    <property type="match status" value="1"/>
</dbReference>
<evidence type="ECO:0000256" key="11">
    <source>
        <dbReference type="RuleBase" id="RU363037"/>
    </source>
</evidence>
<dbReference type="AlphaFoldDB" id="A0A0C2YW38"/>
<dbReference type="InterPro" id="IPR000924">
    <property type="entry name" value="Glu/Gln-tRNA-synth"/>
</dbReference>
<reference evidence="15" key="2">
    <citation type="submission" date="2015-01" db="EMBL/GenBank/DDBJ databases">
        <title>Evolutionary Origins and Diversification of the Mycorrhizal Mutualists.</title>
        <authorList>
            <consortium name="DOE Joint Genome Institute"/>
            <consortium name="Mycorrhizal Genomics Consortium"/>
            <person name="Kohler A."/>
            <person name="Kuo A."/>
            <person name="Nagy L.G."/>
            <person name="Floudas D."/>
            <person name="Copeland A."/>
            <person name="Barry K.W."/>
            <person name="Cichocki N."/>
            <person name="Veneault-Fourrey C."/>
            <person name="LaButti K."/>
            <person name="Lindquist E.A."/>
            <person name="Lipzen A."/>
            <person name="Lundell T."/>
            <person name="Morin E."/>
            <person name="Murat C."/>
            <person name="Riley R."/>
            <person name="Ohm R."/>
            <person name="Sun H."/>
            <person name="Tunlid A."/>
            <person name="Henrissat B."/>
            <person name="Grigoriev I.V."/>
            <person name="Hibbett D.S."/>
            <person name="Martin F."/>
        </authorList>
    </citation>
    <scope>NUCLEOTIDE SEQUENCE [LARGE SCALE GENOMIC DNA]</scope>
    <source>
        <strain evidence="15">h7</strain>
    </source>
</reference>
<dbReference type="GO" id="GO:0005739">
    <property type="term" value="C:mitochondrion"/>
    <property type="evidence" value="ECO:0007669"/>
    <property type="project" value="UniProtKB-SubCell"/>
</dbReference>
<dbReference type="GO" id="GO:0000049">
    <property type="term" value="F:tRNA binding"/>
    <property type="evidence" value="ECO:0007669"/>
    <property type="project" value="InterPro"/>
</dbReference>
<dbReference type="Gene3D" id="1.10.10.350">
    <property type="match status" value="1"/>
</dbReference>
<evidence type="ECO:0000256" key="9">
    <source>
        <dbReference type="ARBA" id="ARBA00030865"/>
    </source>
</evidence>
<evidence type="ECO:0000259" key="12">
    <source>
        <dbReference type="Pfam" id="PF00749"/>
    </source>
</evidence>
<dbReference type="EC" id="6.1.1.17" evidence="3"/>
<dbReference type="GO" id="GO:0004818">
    <property type="term" value="F:glutamate-tRNA ligase activity"/>
    <property type="evidence" value="ECO:0007669"/>
    <property type="project" value="UniProtKB-EC"/>
</dbReference>
<feature type="domain" description="Aminoacyl-tRNA synthetase class I anticodon-binding" evidence="13">
    <location>
        <begin position="374"/>
        <end position="491"/>
    </location>
</feature>
<evidence type="ECO:0000256" key="8">
    <source>
        <dbReference type="ARBA" id="ARBA00023146"/>
    </source>
</evidence>
<evidence type="ECO:0000256" key="4">
    <source>
        <dbReference type="ARBA" id="ARBA00022598"/>
    </source>
</evidence>
<dbReference type="InterPro" id="IPR033910">
    <property type="entry name" value="GluRS_core"/>
</dbReference>
<dbReference type="GO" id="GO:0005524">
    <property type="term" value="F:ATP binding"/>
    <property type="evidence" value="ECO:0007669"/>
    <property type="project" value="UniProtKB-KW"/>
</dbReference>
<evidence type="ECO:0000256" key="6">
    <source>
        <dbReference type="ARBA" id="ARBA00022840"/>
    </source>
</evidence>
<protein>
    <recommendedName>
        <fullName evidence="10">Glutamate--tRNA ligase, mitochondrial</fullName>
        <ecNumber evidence="3">6.1.1.17</ecNumber>
    </recommendedName>
    <alternativeName>
        <fullName evidence="9">Glutamyl-tRNA synthetase</fullName>
    </alternativeName>
</protein>
<dbReference type="GO" id="GO:0006424">
    <property type="term" value="P:glutamyl-tRNA aminoacylation"/>
    <property type="evidence" value="ECO:0007669"/>
    <property type="project" value="InterPro"/>
</dbReference>
<keyword evidence="5 11" id="KW-0547">Nucleotide-binding</keyword>
<dbReference type="GO" id="GO:0008270">
    <property type="term" value="F:zinc ion binding"/>
    <property type="evidence" value="ECO:0007669"/>
    <property type="project" value="InterPro"/>
</dbReference>